<dbReference type="AlphaFoldDB" id="G2R215"/>
<dbReference type="EMBL" id="CP003010">
    <property type="protein sequence ID" value="AEO65796.1"/>
    <property type="molecule type" value="Genomic_DNA"/>
</dbReference>
<reference evidence="2 3" key="1">
    <citation type="journal article" date="2011" name="Nat. Biotechnol.">
        <title>Comparative genomic analysis of the thermophilic biomass-degrading fungi Myceliophthora thermophila and Thielavia terrestris.</title>
        <authorList>
            <person name="Berka R.M."/>
            <person name="Grigoriev I.V."/>
            <person name="Otillar R."/>
            <person name="Salamov A."/>
            <person name="Grimwood J."/>
            <person name="Reid I."/>
            <person name="Ishmael N."/>
            <person name="John T."/>
            <person name="Darmond C."/>
            <person name="Moisan M.-C."/>
            <person name="Henrissat B."/>
            <person name="Coutinho P.M."/>
            <person name="Lombard V."/>
            <person name="Natvig D.O."/>
            <person name="Lindquist E."/>
            <person name="Schmutz J."/>
            <person name="Lucas S."/>
            <person name="Harris P."/>
            <person name="Powlowski J."/>
            <person name="Bellemare A."/>
            <person name="Taylor D."/>
            <person name="Butler G."/>
            <person name="de Vries R.P."/>
            <person name="Allijn I.E."/>
            <person name="van den Brink J."/>
            <person name="Ushinsky S."/>
            <person name="Storms R."/>
            <person name="Powell A.J."/>
            <person name="Paulsen I.T."/>
            <person name="Elbourne L.D.H."/>
            <person name="Baker S.E."/>
            <person name="Magnuson J."/>
            <person name="LaBoissiere S."/>
            <person name="Clutterbuck A.J."/>
            <person name="Martinez D."/>
            <person name="Wogulis M."/>
            <person name="de Leon A.L."/>
            <person name="Rey M.W."/>
            <person name="Tsang A."/>
        </authorList>
    </citation>
    <scope>NUCLEOTIDE SEQUENCE [LARGE SCALE GENOMIC DNA]</scope>
    <source>
        <strain evidence="3">ATCC 38088 / NRRL 8126</strain>
    </source>
</reference>
<evidence type="ECO:0000259" key="1">
    <source>
        <dbReference type="Pfam" id="PF21530"/>
    </source>
</evidence>
<dbReference type="RefSeq" id="XP_003652132.1">
    <property type="nucleotide sequence ID" value="XM_003652084.1"/>
</dbReference>
<dbReference type="InterPro" id="IPR049163">
    <property type="entry name" value="Pif1-like_2B_dom"/>
</dbReference>
<dbReference type="GeneID" id="11520582"/>
<sequence length="90" mass="10000">AILCPYNATINSINVTIISLVLGQEFRYLSIKKVENPPNTKDLNAPILSPNFLFSLDFASILPTILTLKVRAPILLLRNLDLSSRLYNGT</sequence>
<gene>
    <name evidence="2" type="ORF">THITE_36647</name>
</gene>
<dbReference type="Proteomes" id="UP000008181">
    <property type="component" value="Chromosome 2"/>
</dbReference>
<name>G2R215_THETT</name>
<dbReference type="KEGG" id="ttt:THITE_36647"/>
<dbReference type="PANTHER" id="PTHR10492">
    <property type="match status" value="1"/>
</dbReference>
<proteinExistence type="predicted"/>
<dbReference type="HOGENOM" id="CLU_2446831_0_0_1"/>
<organism evidence="2 3">
    <name type="scientific">Thermothielavioides terrestris (strain ATCC 38088 / NRRL 8126)</name>
    <name type="common">Thielavia terrestris</name>
    <dbReference type="NCBI Taxonomy" id="578455"/>
    <lineage>
        <taxon>Eukaryota</taxon>
        <taxon>Fungi</taxon>
        <taxon>Dikarya</taxon>
        <taxon>Ascomycota</taxon>
        <taxon>Pezizomycotina</taxon>
        <taxon>Sordariomycetes</taxon>
        <taxon>Sordariomycetidae</taxon>
        <taxon>Sordariales</taxon>
        <taxon>Chaetomiaceae</taxon>
        <taxon>Thermothielavioides</taxon>
        <taxon>Thermothielavioides terrestris</taxon>
    </lineage>
</organism>
<evidence type="ECO:0000313" key="2">
    <source>
        <dbReference type="EMBL" id="AEO65796.1"/>
    </source>
</evidence>
<evidence type="ECO:0000313" key="3">
    <source>
        <dbReference type="Proteomes" id="UP000008181"/>
    </source>
</evidence>
<feature type="non-terminal residue" evidence="2">
    <location>
        <position position="1"/>
    </location>
</feature>
<dbReference type="eggNOG" id="KOG0987">
    <property type="taxonomic scope" value="Eukaryota"/>
</dbReference>
<feature type="domain" description="DNA helicase Pif1-like 2B" evidence="1">
    <location>
        <begin position="52"/>
        <end position="90"/>
    </location>
</feature>
<protein>
    <recommendedName>
        <fullName evidence="1">DNA helicase Pif1-like 2B domain-containing protein</fullName>
    </recommendedName>
</protein>
<keyword evidence="3" id="KW-1185">Reference proteome</keyword>
<accession>G2R215</accession>
<dbReference type="Pfam" id="PF21530">
    <property type="entry name" value="Pif1_2B_dom"/>
    <property type="match status" value="1"/>
</dbReference>